<reference evidence="9" key="1">
    <citation type="submission" date="2018-05" db="EMBL/GenBank/DDBJ databases">
        <title>Genome Sequencing of selected type strains of the family Eggerthellaceae.</title>
        <authorList>
            <person name="Danylec N."/>
            <person name="Stoll D.A."/>
            <person name="Doetsch A."/>
            <person name="Huch M."/>
        </authorList>
    </citation>
    <scope>NUCLEOTIDE SEQUENCE [LARGE SCALE GENOMIC DNA]</scope>
    <source>
        <strain evidence="9">DSM 27213</strain>
    </source>
</reference>
<dbReference type="Pfam" id="PF00482">
    <property type="entry name" value="T2SSF"/>
    <property type="match status" value="1"/>
</dbReference>
<feature type="transmembrane region" description="Helical" evidence="6">
    <location>
        <begin position="307"/>
        <end position="329"/>
    </location>
</feature>
<dbReference type="Proteomes" id="UP000285258">
    <property type="component" value="Unassembled WGS sequence"/>
</dbReference>
<organism evidence="8 9">
    <name type="scientific">Gordonibacter urolithinfaciens</name>
    <dbReference type="NCBI Taxonomy" id="1335613"/>
    <lineage>
        <taxon>Bacteria</taxon>
        <taxon>Bacillati</taxon>
        <taxon>Actinomycetota</taxon>
        <taxon>Coriobacteriia</taxon>
        <taxon>Eggerthellales</taxon>
        <taxon>Eggerthellaceae</taxon>
        <taxon>Gordonibacter</taxon>
    </lineage>
</organism>
<protein>
    <submittedName>
        <fullName evidence="8">Type II secretion system F family protein</fullName>
    </submittedName>
</protein>
<dbReference type="PANTHER" id="PTHR35007:SF2">
    <property type="entry name" value="PILUS ASSEMBLE PROTEIN"/>
    <property type="match status" value="1"/>
</dbReference>
<keyword evidence="2" id="KW-1003">Cell membrane</keyword>
<dbReference type="PANTHER" id="PTHR35007">
    <property type="entry name" value="INTEGRAL MEMBRANE PROTEIN-RELATED"/>
    <property type="match status" value="1"/>
</dbReference>
<comment type="subcellular location">
    <subcellularLocation>
        <location evidence="1">Cell membrane</location>
        <topology evidence="1">Multi-pass membrane protein</topology>
    </subcellularLocation>
</comment>
<proteinExistence type="predicted"/>
<gene>
    <name evidence="8" type="ORF">DMP12_01845</name>
</gene>
<keyword evidence="4 6" id="KW-1133">Transmembrane helix</keyword>
<dbReference type="InterPro" id="IPR018076">
    <property type="entry name" value="T2SS_GspF_dom"/>
</dbReference>
<feature type="transmembrane region" description="Helical" evidence="6">
    <location>
        <begin position="138"/>
        <end position="155"/>
    </location>
</feature>
<feature type="transmembrane region" description="Helical" evidence="6">
    <location>
        <begin position="6"/>
        <end position="27"/>
    </location>
</feature>
<evidence type="ECO:0000259" key="7">
    <source>
        <dbReference type="Pfam" id="PF00482"/>
    </source>
</evidence>
<dbReference type="EMBL" id="QIBW01000002">
    <property type="protein sequence ID" value="ROT91429.1"/>
    <property type="molecule type" value="Genomic_DNA"/>
</dbReference>
<evidence type="ECO:0000256" key="2">
    <source>
        <dbReference type="ARBA" id="ARBA00022475"/>
    </source>
</evidence>
<dbReference type="GO" id="GO:0005886">
    <property type="term" value="C:plasma membrane"/>
    <property type="evidence" value="ECO:0007669"/>
    <property type="project" value="UniProtKB-SubCell"/>
</dbReference>
<evidence type="ECO:0000313" key="9">
    <source>
        <dbReference type="Proteomes" id="UP000285258"/>
    </source>
</evidence>
<evidence type="ECO:0000256" key="1">
    <source>
        <dbReference type="ARBA" id="ARBA00004651"/>
    </source>
</evidence>
<accession>A0A423UMR3</accession>
<evidence type="ECO:0000256" key="3">
    <source>
        <dbReference type="ARBA" id="ARBA00022692"/>
    </source>
</evidence>
<feature type="transmembrane region" description="Helical" evidence="6">
    <location>
        <begin position="161"/>
        <end position="179"/>
    </location>
</feature>
<feature type="domain" description="Type II secretion system protein GspF" evidence="7">
    <location>
        <begin position="198"/>
        <end position="324"/>
    </location>
</feature>
<name>A0A423UMR3_9ACTN</name>
<evidence type="ECO:0000256" key="5">
    <source>
        <dbReference type="ARBA" id="ARBA00023136"/>
    </source>
</evidence>
<dbReference type="AlphaFoldDB" id="A0A423UMR3"/>
<comment type="caution">
    <text evidence="8">The sequence shown here is derived from an EMBL/GenBank/DDBJ whole genome shotgun (WGS) entry which is preliminary data.</text>
</comment>
<evidence type="ECO:0000256" key="4">
    <source>
        <dbReference type="ARBA" id="ARBA00022989"/>
    </source>
</evidence>
<keyword evidence="3 6" id="KW-0812">Transmembrane</keyword>
<keyword evidence="5 6" id="KW-0472">Membrane</keyword>
<dbReference type="RefSeq" id="WP_096227723.1">
    <property type="nucleotide sequence ID" value="NZ_CP168029.1"/>
</dbReference>
<evidence type="ECO:0000313" key="8">
    <source>
        <dbReference type="EMBL" id="ROT91429.1"/>
    </source>
</evidence>
<sequence>MSGAEGLAALACAFAGVSGACLVQGALRRRRAADRRRAALGKADAEAAGGEVSGGCAGAVVRYAADLSRRLAFGAVRPLALPVQPGGSGRQAAGSAVPAAGGAGTPADACGAGWFAAHARKAGLADGVSPEGFRECRVRLALGLAAVGGLAGAALSNELMALLGAVGLASGALAPRWAVRDTERRRAQEVERHLSEMLEVTALGLRSGLSFDRSFELYGAHFDTQFAKACASARRRWSLGLTTRDEALRDLAATYDSEQLARVVESMVRSLRFGSSLAGSLEAAAAEARAEHRARLEERVAKAPVKMMMPTGALILPAMLLLVLGPVLLELANGV</sequence>
<evidence type="ECO:0000256" key="6">
    <source>
        <dbReference type="SAM" id="Phobius"/>
    </source>
</evidence>